<organism evidence="2">
    <name type="scientific">Anguilla anguilla</name>
    <name type="common">European freshwater eel</name>
    <name type="synonym">Muraena anguilla</name>
    <dbReference type="NCBI Taxonomy" id="7936"/>
    <lineage>
        <taxon>Eukaryota</taxon>
        <taxon>Metazoa</taxon>
        <taxon>Chordata</taxon>
        <taxon>Craniata</taxon>
        <taxon>Vertebrata</taxon>
        <taxon>Euteleostomi</taxon>
        <taxon>Actinopterygii</taxon>
        <taxon>Neopterygii</taxon>
        <taxon>Teleostei</taxon>
        <taxon>Anguilliformes</taxon>
        <taxon>Anguillidae</taxon>
        <taxon>Anguilla</taxon>
    </lineage>
</organism>
<evidence type="ECO:0000313" key="2">
    <source>
        <dbReference type="EMBL" id="JAH78646.1"/>
    </source>
</evidence>
<dbReference type="AlphaFoldDB" id="A0A0E9VKT6"/>
<reference evidence="2" key="2">
    <citation type="journal article" date="2015" name="Fish Shellfish Immunol.">
        <title>Early steps in the European eel (Anguilla anguilla)-Vibrio vulnificus interaction in the gills: Role of the RtxA13 toxin.</title>
        <authorList>
            <person name="Callol A."/>
            <person name="Pajuelo D."/>
            <person name="Ebbesson L."/>
            <person name="Teles M."/>
            <person name="MacKenzie S."/>
            <person name="Amaro C."/>
        </authorList>
    </citation>
    <scope>NUCLEOTIDE SEQUENCE</scope>
</reference>
<accession>A0A0E9VKT6</accession>
<evidence type="ECO:0000256" key="1">
    <source>
        <dbReference type="SAM" id="MobiDB-lite"/>
    </source>
</evidence>
<name>A0A0E9VKT6_ANGAN</name>
<proteinExistence type="predicted"/>
<feature type="region of interest" description="Disordered" evidence="1">
    <location>
        <begin position="1"/>
        <end position="23"/>
    </location>
</feature>
<dbReference type="EMBL" id="GBXM01029931">
    <property type="protein sequence ID" value="JAH78646.1"/>
    <property type="molecule type" value="Transcribed_RNA"/>
</dbReference>
<protein>
    <submittedName>
        <fullName evidence="2">Uncharacterized protein</fullName>
    </submittedName>
</protein>
<sequence>MFPRQQKTNQIHSTPSNTENKNYNTYCTCRRRNPVLILTVRAGEEIPC</sequence>
<reference evidence="2" key="1">
    <citation type="submission" date="2014-11" db="EMBL/GenBank/DDBJ databases">
        <authorList>
            <person name="Amaro Gonzalez C."/>
        </authorList>
    </citation>
    <scope>NUCLEOTIDE SEQUENCE</scope>
</reference>